<evidence type="ECO:0000313" key="1">
    <source>
        <dbReference type="EMBL" id="CAH1448895.1"/>
    </source>
</evidence>
<reference evidence="1 2" key="1">
    <citation type="submission" date="2022-01" db="EMBL/GenBank/DDBJ databases">
        <authorList>
            <person name="Xiong W."/>
            <person name="Schranz E."/>
        </authorList>
    </citation>
    <scope>NUCLEOTIDE SEQUENCE [LARGE SCALE GENOMIC DNA]</scope>
</reference>
<dbReference type="EMBL" id="CAKMRJ010005634">
    <property type="protein sequence ID" value="CAH1448895.1"/>
    <property type="molecule type" value="Genomic_DNA"/>
</dbReference>
<dbReference type="Proteomes" id="UP001157418">
    <property type="component" value="Unassembled WGS sequence"/>
</dbReference>
<dbReference type="AlphaFoldDB" id="A0AAU9PEX6"/>
<evidence type="ECO:0000313" key="2">
    <source>
        <dbReference type="Proteomes" id="UP001157418"/>
    </source>
</evidence>
<protein>
    <submittedName>
        <fullName evidence="1">Uncharacterized protein</fullName>
    </submittedName>
</protein>
<organism evidence="1 2">
    <name type="scientific">Lactuca virosa</name>
    <dbReference type="NCBI Taxonomy" id="75947"/>
    <lineage>
        <taxon>Eukaryota</taxon>
        <taxon>Viridiplantae</taxon>
        <taxon>Streptophyta</taxon>
        <taxon>Embryophyta</taxon>
        <taxon>Tracheophyta</taxon>
        <taxon>Spermatophyta</taxon>
        <taxon>Magnoliopsida</taxon>
        <taxon>eudicotyledons</taxon>
        <taxon>Gunneridae</taxon>
        <taxon>Pentapetalae</taxon>
        <taxon>asterids</taxon>
        <taxon>campanulids</taxon>
        <taxon>Asterales</taxon>
        <taxon>Asteraceae</taxon>
        <taxon>Cichorioideae</taxon>
        <taxon>Cichorieae</taxon>
        <taxon>Lactucinae</taxon>
        <taxon>Lactuca</taxon>
    </lineage>
</organism>
<gene>
    <name evidence="1" type="ORF">LVIROSA_LOCUS34416</name>
</gene>
<name>A0AAU9PEX6_9ASTR</name>
<accession>A0AAU9PEX6</accession>
<keyword evidence="2" id="KW-1185">Reference proteome</keyword>
<proteinExistence type="predicted"/>
<comment type="caution">
    <text evidence="1">The sequence shown here is derived from an EMBL/GenBank/DDBJ whole genome shotgun (WGS) entry which is preliminary data.</text>
</comment>
<sequence length="73" mass="8350">MYLNQKKKKQTRFQNCPNLIDASSLSNLRRSTLPYRLSTFASPAPPSNTSRATVAQQISLQIFQSLFAIHMYE</sequence>